<feature type="region of interest" description="Disordered" evidence="2">
    <location>
        <begin position="480"/>
        <end position="503"/>
    </location>
</feature>
<gene>
    <name evidence="5" type="primary">STXBP3_5</name>
    <name evidence="5" type="ORF">F1559_003807</name>
</gene>
<dbReference type="InterPro" id="IPR027482">
    <property type="entry name" value="Sec1-like_dom2"/>
</dbReference>
<keyword evidence="3" id="KW-1133">Transmembrane helix</keyword>
<dbReference type="Proteomes" id="UP000530660">
    <property type="component" value="Unassembled WGS sequence"/>
</dbReference>
<feature type="region of interest" description="Disordered" evidence="2">
    <location>
        <begin position="1168"/>
        <end position="1187"/>
    </location>
</feature>
<dbReference type="PROSITE" id="PS51257">
    <property type="entry name" value="PROKAR_LIPOPROTEIN"/>
    <property type="match status" value="1"/>
</dbReference>
<evidence type="ECO:0000256" key="2">
    <source>
        <dbReference type="SAM" id="MobiDB-lite"/>
    </source>
</evidence>
<reference evidence="5 6" key="1">
    <citation type="journal article" date="2020" name="J. Phycol.">
        <title>Comparative genome analysis reveals Cyanidiococcus gen. nov., a new extremophilic red algal genus sister to Cyanidioschyzon (Cyanidioschyzonaceae, Rhodophyta).</title>
        <authorList>
            <person name="Liu S.-L."/>
            <person name="Chiang Y.-R."/>
            <person name="Yoon H.S."/>
            <person name="Fu H.-Y."/>
        </authorList>
    </citation>
    <scope>NUCLEOTIDE SEQUENCE [LARGE SCALE GENOMIC DNA]</scope>
    <source>
        <strain evidence="5 6">THAL066</strain>
    </source>
</reference>
<dbReference type="Gene3D" id="2.60.120.560">
    <property type="entry name" value="Exo-inulinase, domain 1"/>
    <property type="match status" value="1"/>
</dbReference>
<feature type="transmembrane region" description="Helical" evidence="3">
    <location>
        <begin position="409"/>
        <end position="435"/>
    </location>
</feature>
<dbReference type="SUPFAM" id="SSF56815">
    <property type="entry name" value="Sec1/munc18-like (SM) proteins"/>
    <property type="match status" value="1"/>
</dbReference>
<dbReference type="EMBL" id="VWRR01000009">
    <property type="protein sequence ID" value="KAF6002804.1"/>
    <property type="molecule type" value="Genomic_DNA"/>
</dbReference>
<keyword evidence="4" id="KW-0732">Signal</keyword>
<keyword evidence="3" id="KW-0812">Transmembrane</keyword>
<keyword evidence="6" id="KW-1185">Reference proteome</keyword>
<evidence type="ECO:0000256" key="4">
    <source>
        <dbReference type="SAM" id="SignalP"/>
    </source>
</evidence>
<keyword evidence="3" id="KW-0472">Membrane</keyword>
<evidence type="ECO:0000313" key="5">
    <source>
        <dbReference type="EMBL" id="KAF6002804.1"/>
    </source>
</evidence>
<protein>
    <submittedName>
        <fullName evidence="5">Syntaxin binding protein</fullName>
    </submittedName>
</protein>
<comment type="similarity">
    <text evidence="1">Belongs to the STXBP/unc-18/SEC1 family.</text>
</comment>
<dbReference type="OrthoDB" id="2228at2759"/>
<dbReference type="Gene3D" id="3.40.50.1910">
    <property type="match status" value="2"/>
</dbReference>
<dbReference type="Gene3D" id="3.40.50.2060">
    <property type="match status" value="1"/>
</dbReference>
<dbReference type="Pfam" id="PF00995">
    <property type="entry name" value="Sec1"/>
    <property type="match status" value="1"/>
</dbReference>
<feature type="signal peptide" evidence="4">
    <location>
        <begin position="1"/>
        <end position="25"/>
    </location>
</feature>
<accession>A0A7J7IJ86</accession>
<dbReference type="InterPro" id="IPR036045">
    <property type="entry name" value="Sec1-like_sf"/>
</dbReference>
<dbReference type="AlphaFoldDB" id="A0A7J7IJ86"/>
<sequence>MRQRFPGRLVSLVGLLLVIFCSCLGHSLASLLQRQSVEVSALFSSSVLNVSGCPCSLPYGDLQAIVIQDASQQVATGANWTLLGDGSLLYEPIPLRNTSETATTLLEAANFSGSLVLDANNTALAQWSDYTATVAVNASFGDGAAGLLVRVRDTSDFYLLRWSSDELMLSFERVRPGFLRSILATANATTAASVIQSGTVTLTITAVGREFQASLNNWNPWGVLTDSAGDATLDGSTGLFASGDGWLSFGNWTVDGAVQIAATPVPAEQMMGPVPSPVGVPAQITPLNDTSGIRLAYTLYFPIMNISEFTSAMDVVIRSALDTRLGFQTTWLVGKRPGSVYADYYSLVPNSSPYAQENGTALASDQLRSYVCNGGLTFDTGVNATCPNDTIAVTRIVPPPLSKSSGGSAAGLVSGVVVSIVLSLVALAGILLYVYRRHRSQKLSKERRMQLENDEEREQAKSSALSITALSSACGMAVLEESSPRSQQHPRSDGTVGMRFESPPKRCTNSVREALRAHLLASMLGHHRPKHGRWDTLVLDARCAQILSAVCRFSELAAHGINAVESLEQVLQLKHFSARTNTIFLITGDDVSLAHVAQVCASLSPRASSPSKASMSQRRSDTLLLTIRPMTSPLLDMIRGSLCSAQANLYVQELCADVLAIDDYAFSLELPEVFGIFYGRNAAPTSTLPQRNEIASSLKRECTRVGVQLAACLRILGLGMPKIEIHTTHVASNVAMGIADAVRSVLDEDGTLTTVLAAAPAAERAQNSARVRPPNSSQRHRNIRLLLIDRAADPITPIRHDLAYDAFVHDVLASVDDATNSGLAAKPHRKLLTAGSSVGSSPSYGTADDPTWLRLRYLRIHEAVASAHAELDRFLAGSATACSLADHEAGVAPHSRAARRGPVDASSDEAAVAAYHQVVERLSFHLEQLEKCTALFQSRSIATIMDVESMLVSGRDANTGRRVRRADQQQRIETLLNHPSVEPSAKLRLLLLWVACRGADANLLVRWIAKAQIDDRGRCALRAFIECLRAERHSTEAIKRLWRARDGAPLLVEILSRCASTATSADSVQAATGAATVSAPPTALRSTARRLVETRQSPSSRTRQTRTPGVDAFISEDGVSDSSALRGIDLDIDAAASLRSSARNASHAALPEAVDTVSSCTATASAMHRANSGISRNSERRNMSAASTNSSSASAVVVVFFIGGLSHTECRLADTFARQMPNIDIYIGGTHLTSPNAFLRDLAGLFHETKEEA</sequence>
<organism evidence="5 6">
    <name type="scientific">Cyanidiococcus yangmingshanensis</name>
    <dbReference type="NCBI Taxonomy" id="2690220"/>
    <lineage>
        <taxon>Eukaryota</taxon>
        <taxon>Rhodophyta</taxon>
        <taxon>Bangiophyceae</taxon>
        <taxon>Cyanidiales</taxon>
        <taxon>Cyanidiaceae</taxon>
        <taxon>Cyanidiococcus</taxon>
    </lineage>
</organism>
<name>A0A7J7IJ86_9RHOD</name>
<dbReference type="InterPro" id="IPR043154">
    <property type="entry name" value="Sec-1-like_dom1"/>
</dbReference>
<proteinExistence type="inferred from homology"/>
<evidence type="ECO:0000313" key="6">
    <source>
        <dbReference type="Proteomes" id="UP000530660"/>
    </source>
</evidence>
<evidence type="ECO:0000256" key="1">
    <source>
        <dbReference type="ARBA" id="ARBA00009884"/>
    </source>
</evidence>
<feature type="chain" id="PRO_5029505166" evidence="4">
    <location>
        <begin position="26"/>
        <end position="1253"/>
    </location>
</feature>
<dbReference type="PANTHER" id="PTHR11679">
    <property type="entry name" value="VESICLE PROTEIN SORTING-ASSOCIATED"/>
    <property type="match status" value="1"/>
</dbReference>
<dbReference type="InterPro" id="IPR001619">
    <property type="entry name" value="Sec1-like"/>
</dbReference>
<dbReference type="GO" id="GO:0016192">
    <property type="term" value="P:vesicle-mediated transport"/>
    <property type="evidence" value="ECO:0007669"/>
    <property type="project" value="InterPro"/>
</dbReference>
<comment type="caution">
    <text evidence="5">The sequence shown here is derived from an EMBL/GenBank/DDBJ whole genome shotgun (WGS) entry which is preliminary data.</text>
</comment>
<evidence type="ECO:0000256" key="3">
    <source>
        <dbReference type="SAM" id="Phobius"/>
    </source>
</evidence>